<reference evidence="11 12" key="1">
    <citation type="journal article" date="2015" name="Stand. Genomic Sci.">
        <title>Genomic Encyclopedia of Bacterial and Archaeal Type Strains, Phase III: the genomes of soil and plant-associated and newly described type strains.</title>
        <authorList>
            <person name="Whitman W.B."/>
            <person name="Woyke T."/>
            <person name="Klenk H.P."/>
            <person name="Zhou Y."/>
            <person name="Lilburn T.G."/>
            <person name="Beck B.J."/>
            <person name="De Vos P."/>
            <person name="Vandamme P."/>
            <person name="Eisen J.A."/>
            <person name="Garrity G."/>
            <person name="Hugenholtz P."/>
            <person name="Kyrpides N.C."/>
        </authorList>
    </citation>
    <scope>NUCLEOTIDE SEQUENCE [LARGE SCALE GENOMIC DNA]</scope>
    <source>
        <strain evidence="11 12">CECT 7306</strain>
    </source>
</reference>
<proteinExistence type="predicted"/>
<evidence type="ECO:0000256" key="7">
    <source>
        <dbReference type="ARBA" id="ARBA00022967"/>
    </source>
</evidence>
<dbReference type="Proteomes" id="UP000276232">
    <property type="component" value="Unassembled WGS sequence"/>
</dbReference>
<evidence type="ECO:0000259" key="10">
    <source>
        <dbReference type="PROSITE" id="PS50893"/>
    </source>
</evidence>
<dbReference type="InterPro" id="IPR003439">
    <property type="entry name" value="ABC_transporter-like_ATP-bd"/>
</dbReference>
<keyword evidence="7" id="KW-1278">Translocase</keyword>
<dbReference type="EMBL" id="RJKN01000001">
    <property type="protein sequence ID" value="ROP45494.1"/>
    <property type="molecule type" value="Genomic_DNA"/>
</dbReference>
<evidence type="ECO:0000256" key="6">
    <source>
        <dbReference type="ARBA" id="ARBA00022840"/>
    </source>
</evidence>
<evidence type="ECO:0000256" key="5">
    <source>
        <dbReference type="ARBA" id="ARBA00022741"/>
    </source>
</evidence>
<dbReference type="InterPro" id="IPR027417">
    <property type="entry name" value="P-loop_NTPase"/>
</dbReference>
<organism evidence="11 12">
    <name type="scientific">Pseudokineococcus lusitanus</name>
    <dbReference type="NCBI Taxonomy" id="763993"/>
    <lineage>
        <taxon>Bacteria</taxon>
        <taxon>Bacillati</taxon>
        <taxon>Actinomycetota</taxon>
        <taxon>Actinomycetes</taxon>
        <taxon>Kineosporiales</taxon>
        <taxon>Kineosporiaceae</taxon>
        <taxon>Pseudokineococcus</taxon>
    </lineage>
</organism>
<dbReference type="GO" id="GO:0005524">
    <property type="term" value="F:ATP binding"/>
    <property type="evidence" value="ECO:0007669"/>
    <property type="project" value="UniProtKB-KW"/>
</dbReference>
<evidence type="ECO:0000256" key="3">
    <source>
        <dbReference type="ARBA" id="ARBA00022475"/>
    </source>
</evidence>
<dbReference type="InterPro" id="IPR050107">
    <property type="entry name" value="ABC_carbohydrate_import_ATPase"/>
</dbReference>
<feature type="region of interest" description="Disordered" evidence="9">
    <location>
        <begin position="518"/>
        <end position="545"/>
    </location>
</feature>
<keyword evidence="3" id="KW-1003">Cell membrane</keyword>
<dbReference type="InParanoid" id="A0A3N1HSI5"/>
<sequence>MSTPAAAPVVDGARAPGSPGAEPAPVLQARGLSIEFPGVKALQEVDFRLLPGEVHALMGENGAGKSTLIKCVTGVYTPTAGEVLLDGRPVSFAVPAAAQQAGVSTVYQEVNLCTNLTVAENILLGREPRRLGMVDGRGMRARAGEVLARMGLAVDPASTLGSHPIAVQQLVAIARAIAVDARVLVLDEPTSSLDADEVAELFRVVRDLRDRGVAILFVSHFIEQVFEISDRITVLRNGRLVGEHHVSQTSRRQLVGEMLGRELAAVEQVGRRAEDAATPDAAEPVLRATGLGRRGGVEPFDLEVRPGEVVGLAGLLGSGRTELVRLLFGADRPDSGELLVDGRRLGAGPRAAIDAGIAFCSEDRKAEGVVGDLSVRDNLVLALQASRGWMRPLPQRTKDALVDEYIGRLDLRPASPDTLVRNLSGGNQQKVLLARWLVTKPRLLILDEPTRGIDIGAKTQIAQLVTELAAAGTAVVFISAELEEVLRLANRVVVMKDRRKIAELPGGATVDEVMGLVARSEDEAAAPQPPTTPQAADGHDVRRVP</sequence>
<keyword evidence="12" id="KW-1185">Reference proteome</keyword>
<dbReference type="FunFam" id="3.40.50.300:FF:000127">
    <property type="entry name" value="Ribose import ATP-binding protein RbsA"/>
    <property type="match status" value="1"/>
</dbReference>
<comment type="subcellular location">
    <subcellularLocation>
        <location evidence="1">Cell membrane</location>
        <topology evidence="1">Peripheral membrane protein</topology>
    </subcellularLocation>
</comment>
<evidence type="ECO:0000256" key="9">
    <source>
        <dbReference type="SAM" id="MobiDB-lite"/>
    </source>
</evidence>
<keyword evidence="5" id="KW-0547">Nucleotide-binding</keyword>
<evidence type="ECO:0000256" key="1">
    <source>
        <dbReference type="ARBA" id="ARBA00004202"/>
    </source>
</evidence>
<comment type="caution">
    <text evidence="11">The sequence shown here is derived from an EMBL/GenBank/DDBJ whole genome shotgun (WGS) entry which is preliminary data.</text>
</comment>
<dbReference type="SMART" id="SM00382">
    <property type="entry name" value="AAA"/>
    <property type="match status" value="2"/>
</dbReference>
<keyword evidence="2" id="KW-0813">Transport</keyword>
<accession>A0A3N1HSI5</accession>
<evidence type="ECO:0000313" key="12">
    <source>
        <dbReference type="Proteomes" id="UP000276232"/>
    </source>
</evidence>
<keyword evidence="8" id="KW-0472">Membrane</keyword>
<protein>
    <submittedName>
        <fullName evidence="11">Monosaccharide ABC transporter ATP-binding protein (CUT2 family)</fullName>
    </submittedName>
</protein>
<dbReference type="CDD" id="cd03215">
    <property type="entry name" value="ABC_Carb_Monos_II"/>
    <property type="match status" value="1"/>
</dbReference>
<dbReference type="GO" id="GO:0016887">
    <property type="term" value="F:ATP hydrolysis activity"/>
    <property type="evidence" value="ECO:0007669"/>
    <property type="project" value="InterPro"/>
</dbReference>
<dbReference type="Gene3D" id="3.40.50.300">
    <property type="entry name" value="P-loop containing nucleotide triphosphate hydrolases"/>
    <property type="match status" value="2"/>
</dbReference>
<feature type="domain" description="ABC transporter" evidence="10">
    <location>
        <begin position="280"/>
        <end position="522"/>
    </location>
</feature>
<dbReference type="RefSeq" id="WP_123378267.1">
    <property type="nucleotide sequence ID" value="NZ_RJKN01000001.1"/>
</dbReference>
<dbReference type="PANTHER" id="PTHR43790:SF9">
    <property type="entry name" value="GALACTOFURANOSE TRANSPORTER ATP-BINDING PROTEIN YTFR"/>
    <property type="match status" value="1"/>
</dbReference>
<name>A0A3N1HSI5_9ACTN</name>
<keyword evidence="4" id="KW-0677">Repeat</keyword>
<dbReference type="GO" id="GO:0005886">
    <property type="term" value="C:plasma membrane"/>
    <property type="evidence" value="ECO:0007669"/>
    <property type="project" value="UniProtKB-SubCell"/>
</dbReference>
<keyword evidence="6 11" id="KW-0067">ATP-binding</keyword>
<dbReference type="AlphaFoldDB" id="A0A3N1HSI5"/>
<feature type="region of interest" description="Disordered" evidence="9">
    <location>
        <begin position="1"/>
        <end position="22"/>
    </location>
</feature>
<dbReference type="InterPro" id="IPR003593">
    <property type="entry name" value="AAA+_ATPase"/>
</dbReference>
<evidence type="ECO:0000256" key="2">
    <source>
        <dbReference type="ARBA" id="ARBA00022448"/>
    </source>
</evidence>
<dbReference type="Pfam" id="PF00005">
    <property type="entry name" value="ABC_tran"/>
    <property type="match status" value="2"/>
</dbReference>
<dbReference type="CDD" id="cd03216">
    <property type="entry name" value="ABC_Carb_Monos_I"/>
    <property type="match status" value="1"/>
</dbReference>
<evidence type="ECO:0000256" key="8">
    <source>
        <dbReference type="ARBA" id="ARBA00023136"/>
    </source>
</evidence>
<dbReference type="PANTHER" id="PTHR43790">
    <property type="entry name" value="CARBOHYDRATE TRANSPORT ATP-BINDING PROTEIN MG119-RELATED"/>
    <property type="match status" value="1"/>
</dbReference>
<dbReference type="InterPro" id="IPR017871">
    <property type="entry name" value="ABC_transporter-like_CS"/>
</dbReference>
<dbReference type="PROSITE" id="PS00211">
    <property type="entry name" value="ABC_TRANSPORTER_1"/>
    <property type="match status" value="1"/>
</dbReference>
<evidence type="ECO:0000256" key="4">
    <source>
        <dbReference type="ARBA" id="ARBA00022737"/>
    </source>
</evidence>
<dbReference type="OrthoDB" id="39350at2"/>
<dbReference type="PROSITE" id="PS50893">
    <property type="entry name" value="ABC_TRANSPORTER_2"/>
    <property type="match status" value="2"/>
</dbReference>
<feature type="domain" description="ABC transporter" evidence="10">
    <location>
        <begin position="27"/>
        <end position="262"/>
    </location>
</feature>
<evidence type="ECO:0000313" key="11">
    <source>
        <dbReference type="EMBL" id="ROP45494.1"/>
    </source>
</evidence>
<gene>
    <name evidence="11" type="ORF">EDC03_0098</name>
</gene>
<dbReference type="SUPFAM" id="SSF52540">
    <property type="entry name" value="P-loop containing nucleoside triphosphate hydrolases"/>
    <property type="match status" value="2"/>
</dbReference>